<dbReference type="InterPro" id="IPR033321">
    <property type="entry name" value="CD200_Ig_V_dom"/>
</dbReference>
<evidence type="ECO:0000256" key="5">
    <source>
        <dbReference type="ARBA" id="ARBA00023136"/>
    </source>
</evidence>
<keyword evidence="8" id="KW-0393">Immunoglobulin domain</keyword>
<keyword evidence="11" id="KW-1185">Reference proteome</keyword>
<dbReference type="InterPro" id="IPR007110">
    <property type="entry name" value="Ig-like_dom"/>
</dbReference>
<dbReference type="GO" id="GO:0043031">
    <property type="term" value="P:negative regulation of macrophage activation"/>
    <property type="evidence" value="ECO:0007669"/>
    <property type="project" value="InterPro"/>
</dbReference>
<dbReference type="InterPro" id="IPR013106">
    <property type="entry name" value="Ig_V-set"/>
</dbReference>
<evidence type="ECO:0000256" key="1">
    <source>
        <dbReference type="ARBA" id="ARBA00004479"/>
    </source>
</evidence>
<evidence type="ECO:0000256" key="2">
    <source>
        <dbReference type="ARBA" id="ARBA00022692"/>
    </source>
</evidence>
<dbReference type="CTD" id="4345"/>
<dbReference type="GO" id="GO:0098632">
    <property type="term" value="F:cell-cell adhesion mediator activity"/>
    <property type="evidence" value="ECO:0007669"/>
    <property type="project" value="InterPro"/>
</dbReference>
<dbReference type="PROSITE" id="PS50835">
    <property type="entry name" value="IG_LIKE"/>
    <property type="match status" value="2"/>
</dbReference>
<dbReference type="Gene3D" id="2.60.40.10">
    <property type="entry name" value="Immunoglobulins"/>
    <property type="match status" value="2"/>
</dbReference>
<dbReference type="InterPro" id="IPR013783">
    <property type="entry name" value="Ig-like_fold"/>
</dbReference>
<dbReference type="STRING" id="127582.A0A2Y9QZ95"/>
<dbReference type="PANTHER" id="PTHR46841">
    <property type="entry name" value="OX-2 MEMBRANE GLYCOPROTEIN"/>
    <property type="match status" value="1"/>
</dbReference>
<dbReference type="GO" id="GO:0030424">
    <property type="term" value="C:axon"/>
    <property type="evidence" value="ECO:0007669"/>
    <property type="project" value="TreeGrafter"/>
</dbReference>
<keyword evidence="2 9" id="KW-0812">Transmembrane</keyword>
<dbReference type="CDD" id="cd05846">
    <property type="entry name" value="IgV_1_MRC-OX-2_like"/>
    <property type="match status" value="1"/>
</dbReference>
<dbReference type="Proteomes" id="UP000248480">
    <property type="component" value="Unplaced"/>
</dbReference>
<dbReference type="FunCoup" id="A0A2Y9QZ95">
    <property type="interactions" value="52"/>
</dbReference>
<dbReference type="GeneID" id="101352444"/>
<dbReference type="GO" id="GO:0050776">
    <property type="term" value="P:regulation of immune response"/>
    <property type="evidence" value="ECO:0007669"/>
    <property type="project" value="InterPro"/>
</dbReference>
<dbReference type="InParanoid" id="A0A2Y9QZ95"/>
<dbReference type="RefSeq" id="XP_023584663.1">
    <property type="nucleotide sequence ID" value="XM_023728895.1"/>
</dbReference>
<evidence type="ECO:0000256" key="7">
    <source>
        <dbReference type="ARBA" id="ARBA00023180"/>
    </source>
</evidence>
<dbReference type="GO" id="GO:0043025">
    <property type="term" value="C:neuronal cell body"/>
    <property type="evidence" value="ECO:0007669"/>
    <property type="project" value="TreeGrafter"/>
</dbReference>
<reference evidence="12" key="1">
    <citation type="submission" date="2025-08" db="UniProtKB">
        <authorList>
            <consortium name="RefSeq"/>
        </authorList>
    </citation>
    <scope>IDENTIFICATION</scope>
</reference>
<evidence type="ECO:0000259" key="10">
    <source>
        <dbReference type="PROSITE" id="PS50835"/>
    </source>
</evidence>
<dbReference type="KEGG" id="tmu:101352444"/>
<dbReference type="GO" id="GO:0034113">
    <property type="term" value="P:heterotypic cell-cell adhesion"/>
    <property type="evidence" value="ECO:0007669"/>
    <property type="project" value="TreeGrafter"/>
</dbReference>
<keyword evidence="3" id="KW-0732">Signal</keyword>
<protein>
    <submittedName>
        <fullName evidence="12">OX-2 membrane glycoprotein isoform X1</fullName>
    </submittedName>
</protein>
<evidence type="ECO:0000256" key="8">
    <source>
        <dbReference type="ARBA" id="ARBA00023319"/>
    </source>
</evidence>
<evidence type="ECO:0000313" key="12">
    <source>
        <dbReference type="RefSeq" id="XP_023584663.1"/>
    </source>
</evidence>
<evidence type="ECO:0000256" key="6">
    <source>
        <dbReference type="ARBA" id="ARBA00023157"/>
    </source>
</evidence>
<dbReference type="InterPro" id="IPR047164">
    <property type="entry name" value="OX2G-like"/>
</dbReference>
<dbReference type="InterPro" id="IPR003599">
    <property type="entry name" value="Ig_sub"/>
</dbReference>
<dbReference type="SMART" id="SM00409">
    <property type="entry name" value="IG"/>
    <property type="match status" value="1"/>
</dbReference>
<feature type="domain" description="Ig-like" evidence="10">
    <location>
        <begin position="70"/>
        <end position="164"/>
    </location>
</feature>
<evidence type="ECO:0000256" key="3">
    <source>
        <dbReference type="ARBA" id="ARBA00022729"/>
    </source>
</evidence>
<evidence type="ECO:0000256" key="9">
    <source>
        <dbReference type="SAM" id="Phobius"/>
    </source>
</evidence>
<dbReference type="SMART" id="SM00406">
    <property type="entry name" value="IGv"/>
    <property type="match status" value="1"/>
</dbReference>
<evidence type="ECO:0000256" key="4">
    <source>
        <dbReference type="ARBA" id="ARBA00022989"/>
    </source>
</evidence>
<proteinExistence type="predicted"/>
<dbReference type="InterPro" id="IPR036179">
    <property type="entry name" value="Ig-like_dom_sf"/>
</dbReference>
<comment type="subcellular location">
    <subcellularLocation>
        <location evidence="1">Membrane</location>
        <topology evidence="1">Single-pass type I membrane protein</topology>
    </subcellularLocation>
</comment>
<organism evidence="11 12">
    <name type="scientific">Trichechus manatus latirostris</name>
    <name type="common">Florida manatee</name>
    <dbReference type="NCBI Taxonomy" id="127582"/>
    <lineage>
        <taxon>Eukaryota</taxon>
        <taxon>Metazoa</taxon>
        <taxon>Chordata</taxon>
        <taxon>Craniata</taxon>
        <taxon>Vertebrata</taxon>
        <taxon>Euteleostomi</taxon>
        <taxon>Mammalia</taxon>
        <taxon>Eutheria</taxon>
        <taxon>Afrotheria</taxon>
        <taxon>Sirenia</taxon>
        <taxon>Trichechidae</taxon>
        <taxon>Trichechus</taxon>
    </lineage>
</organism>
<accession>A0A2Y9QZ95</accession>
<dbReference type="PANTHER" id="PTHR46841:SF3">
    <property type="entry name" value="OX-2 MEMBRANE GLYCOPROTEIN"/>
    <property type="match status" value="1"/>
</dbReference>
<feature type="transmembrane region" description="Helical" evidence="9">
    <location>
        <begin position="259"/>
        <end position="285"/>
    </location>
</feature>
<keyword evidence="6" id="KW-1015">Disulfide bond</keyword>
<dbReference type="SUPFAM" id="SSF48726">
    <property type="entry name" value="Immunoglobulin"/>
    <property type="match status" value="2"/>
</dbReference>
<keyword evidence="5 9" id="KW-0472">Membrane</keyword>
<gene>
    <name evidence="12" type="primary">CD200</name>
</gene>
<name>A0A2Y9QZ95_TRIMA</name>
<dbReference type="Pfam" id="PF07686">
    <property type="entry name" value="V-set"/>
    <property type="match status" value="1"/>
</dbReference>
<dbReference type="GO" id="GO:0016020">
    <property type="term" value="C:membrane"/>
    <property type="evidence" value="ECO:0007669"/>
    <property type="project" value="UniProtKB-SubCell"/>
</dbReference>
<keyword evidence="7" id="KW-0325">Glycoprotein</keyword>
<keyword evidence="4 9" id="KW-1133">Transmembrane helix</keyword>
<dbReference type="Pfam" id="PF00047">
    <property type="entry name" value="ig"/>
    <property type="match status" value="1"/>
</dbReference>
<feature type="domain" description="Ig-like" evidence="10">
    <location>
        <begin position="169"/>
        <end position="256"/>
    </location>
</feature>
<dbReference type="AlphaFoldDB" id="A0A2Y9QZ95"/>
<dbReference type="GO" id="GO:0009986">
    <property type="term" value="C:cell surface"/>
    <property type="evidence" value="ECO:0007669"/>
    <property type="project" value="TreeGrafter"/>
</dbReference>
<sequence>MFPELTIRLKFPWLCPNVNPLFLYFAFCLQVHGRLFYHLSTYNLIWVMVAVVLCRAQGLVVTQDEKERLNTPASLRCSLQTDQEVLIVTWQKVKATSPENMVTFSKNHGVVVQPTYKDRVNITHPGLRNTTLTFWNTTLEDEGCYMCLFNIFGSGKISGEACLTLYVQPTVSLHYKFFEDHLNLTCSATARPAPVISWKVAGSGIENSTESVSHPNGTTSVTSILQVKDPESYVGREVICEVLHLGTVTDVRETVSKGFWFSVPLLLSILSLVILLVLISILLYWKRRWNQDRGESSQEYKEGNKLNDVLSRFGGHLKILVRGWQWYVLFVFSKIRT</sequence>
<dbReference type="InterPro" id="IPR013151">
    <property type="entry name" value="Immunoglobulin_dom"/>
</dbReference>
<evidence type="ECO:0000313" key="11">
    <source>
        <dbReference type="Proteomes" id="UP000248480"/>
    </source>
</evidence>
<dbReference type="GO" id="GO:0150079">
    <property type="term" value="P:negative regulation of neuroinflammatory response"/>
    <property type="evidence" value="ECO:0007669"/>
    <property type="project" value="TreeGrafter"/>
</dbReference>